<dbReference type="EMBL" id="JASBWR010000042">
    <property type="protein sequence ID" value="KAJ9104123.1"/>
    <property type="molecule type" value="Genomic_DNA"/>
</dbReference>
<evidence type="ECO:0000313" key="1">
    <source>
        <dbReference type="EMBL" id="KAJ9104123.1"/>
    </source>
</evidence>
<dbReference type="Proteomes" id="UP001241377">
    <property type="component" value="Unassembled WGS sequence"/>
</dbReference>
<sequence length="1434" mass="158970">MFMASIAMGVVAWLIECWGPENHGIVLQENVDYTGQGKSGALKRSQRSLSRIRSGSSHSARDCRGKNGYEPVFSDDADIPQELDEDRLGNVTNGIGADPCKGIEEKIMMEDSESPVLRANIYNRLTFGWLTPMMRLGSKRYIEEDDMWPLPSSDSAEALNNRLQSAWNDQLEKVKNGSKKRASLAIALVRAYGGPYLVAGLLKAVYDCLSFLQPQLLRLLLDFVQSYETTDAQGRSHQQEPIRGFAIAIAMFMAANSATFLLHQYFDRCFATTMRIRGGLVTLIYKKSLVLSNGEKGGRTTGDITNLQSVDATRVGDLTQYLHIAWSGPLQIILAFISLYRLIGWQSFVGVAIMVVSLPINTALSRYLKKLQKEQMSNKDARTRLMNEILTNIRSIKLYGWEEAFSEKVYQEILVRNMRELRMLRKIGIYNAFSFFFWSSTPFLVAFASFSTFAITSKTPLTAEKIFPAISLFQLLSFPLTVFSNIISSIIEATVSIQRMEDFLTGEELQPDARQVEPSIAADLSLDRKAEMVTIQNGQFRWLSTAPEPTLRDISLSVRKGELVTVLGRVGDGKTSLLSCILGELVKDQGSVVVRGSIAYYSQSPFVLSDSIKQNILFGHRYDPEFYEEVLDACALRPDLAIFAQGDATQVGEKGVSLSGGQRARIALARAVYARADLYLLDDPLSAAHVGKHIFDNVLGPRGLLRSKARILCTNAITWLEHSDEIIMLRQGSILERNTYATAMREADGELYKLITLLGKQTEETDSHDDQTLAGDSSQVSGRNPRGLESDDPVSEERLSEIEDAQARIPLTDRRDSLAIMRRASLLSLRRSKIEAVRELKEDSKPKEHMEKGQVKRVVYAEYIKAASRIGVAGFLISIALSQATSILGNVVLRQATFCVRSLSVPSSSSERSLLLIADTGEKRTQKCIKTFRQANTSWRMDFAALMRSPMSFFETVPMGRVLNIFTRDIFVVDEVLVRVFSAFFRTLVSVIGTLAVIAFGAPVVLLMIIPLGFAYRVIMRYYLATSRELKRLDAVSRSPVFTWFSETLSGVSTIRAYGQQSRFIANNEARLDRNMACYMPAQSVNRWLAVRLESLGSCLMFAAALTSVVAMLVSKRLDSGLVGLTMSYVISVTGSLNWAVRSASEVEQNIISVERVLGYTHLAPEAPAEKADDKKLPANWPSQGAIEFQHYSARYRPELDLCLKDISIKIQGGERIGICGRTGAGKSSTTLAIFRIIEAAQGKILIDDVDIATLGLKALRRRLGITPQTSEVFQGSLRMNIDPLHAYSDAEIWSALEKSHLKQFVSEQLAGGLDAEIDEGGSNLSSGQRQLLSFARALLRKTKILILDEATSSIDLETDEAVQSILRGPDFEGVTTLTIAHRINTIMDSDRVLVLEQGKVAEFDTPANLLADPQSIFASLVQQAGLSAKTQDD</sequence>
<organism evidence="1 2">
    <name type="scientific">Naganishia cerealis</name>
    <dbReference type="NCBI Taxonomy" id="610337"/>
    <lineage>
        <taxon>Eukaryota</taxon>
        <taxon>Fungi</taxon>
        <taxon>Dikarya</taxon>
        <taxon>Basidiomycota</taxon>
        <taxon>Agaricomycotina</taxon>
        <taxon>Tremellomycetes</taxon>
        <taxon>Filobasidiales</taxon>
        <taxon>Filobasidiaceae</taxon>
        <taxon>Naganishia</taxon>
    </lineage>
</organism>
<reference evidence="1" key="1">
    <citation type="submission" date="2023-04" db="EMBL/GenBank/DDBJ databases">
        <title>Draft Genome sequencing of Naganishia species isolated from polar environments using Oxford Nanopore Technology.</title>
        <authorList>
            <person name="Leo P."/>
            <person name="Venkateswaran K."/>
        </authorList>
    </citation>
    <scope>NUCLEOTIDE SEQUENCE</scope>
    <source>
        <strain evidence="1">MNA-CCFEE 5261</strain>
    </source>
</reference>
<keyword evidence="2" id="KW-1185">Reference proteome</keyword>
<protein>
    <submittedName>
        <fullName evidence="1">Uncharacterized protein</fullName>
    </submittedName>
</protein>
<comment type="caution">
    <text evidence="1">The sequence shown here is derived from an EMBL/GenBank/DDBJ whole genome shotgun (WGS) entry which is preliminary data.</text>
</comment>
<gene>
    <name evidence="1" type="ORF">QFC19_004107</name>
</gene>
<accession>A0ACC2VXH0</accession>
<proteinExistence type="predicted"/>
<name>A0ACC2VXH0_9TREE</name>
<evidence type="ECO:0000313" key="2">
    <source>
        <dbReference type="Proteomes" id="UP001241377"/>
    </source>
</evidence>